<dbReference type="AlphaFoldDB" id="L0B237"/>
<gene>
    <name evidence="1" type="ORF">BEWA_009770</name>
</gene>
<evidence type="ECO:0000313" key="2">
    <source>
        <dbReference type="Proteomes" id="UP000031512"/>
    </source>
</evidence>
<dbReference type="GeneID" id="15805352"/>
<accession>L0B237</accession>
<reference evidence="1 2" key="1">
    <citation type="journal article" date="2012" name="BMC Genomics">
        <title>Comparative genomic analysis and phylogenetic position of Theileria equi.</title>
        <authorList>
            <person name="Kappmeyer L.S."/>
            <person name="Thiagarajan M."/>
            <person name="Herndon D.R."/>
            <person name="Ramsay J.D."/>
            <person name="Caler E."/>
            <person name="Djikeng A."/>
            <person name="Gillespie J.J."/>
            <person name="Lau A.O."/>
            <person name="Roalson E.H."/>
            <person name="Silva J.C."/>
            <person name="Silva M.G."/>
            <person name="Suarez C.E."/>
            <person name="Ueti M.W."/>
            <person name="Nene V.M."/>
            <person name="Mealey R.H."/>
            <person name="Knowles D.P."/>
            <person name="Brayton K.A."/>
        </authorList>
    </citation>
    <scope>NUCLEOTIDE SEQUENCE [LARGE SCALE GENOMIC DNA]</scope>
    <source>
        <strain evidence="1 2">WA</strain>
    </source>
</reference>
<dbReference type="Proteomes" id="UP000031512">
    <property type="component" value="Chromosome 3"/>
</dbReference>
<dbReference type="eggNOG" id="ENOG502SP2U">
    <property type="taxonomic scope" value="Eukaryota"/>
</dbReference>
<dbReference type="STRING" id="1537102.L0B237"/>
<keyword evidence="2" id="KW-1185">Reference proteome</keyword>
<dbReference type="OrthoDB" id="5307821at2759"/>
<protein>
    <submittedName>
        <fullName evidence="1">Uncharacterized protein</fullName>
    </submittedName>
</protein>
<sequence length="245" mass="28131">MSILLRALLPPSNLGKLENSVLSNENLYLLIQLMGKKKRRKVEKVIKTQEHKDSSVSDVIRLHDRVGTPETTVSISKTVRNQINLAYRGHITRKHIARFRKYKVTLNNLAHILQISQDSGLTHDTLERLPGSFVTPLTKLQHQSTLPPTLAHGRHNIPHVLHYTVGWYGVASPSKNQVNPCFVSFNIDDLDLTPRLVDWNIKWCRQQDMLKEIIGQSRYDRESNIAILESYTFENLNHNAAYLGW</sequence>
<dbReference type="KEGG" id="beq:BEWA_009770"/>
<dbReference type="RefSeq" id="XP_004831229.1">
    <property type="nucleotide sequence ID" value="XM_004831172.1"/>
</dbReference>
<dbReference type="VEuPathDB" id="PiroplasmaDB:BEWA_009770"/>
<dbReference type="EMBL" id="CP001670">
    <property type="protein sequence ID" value="AFZ81563.1"/>
    <property type="molecule type" value="Genomic_DNA"/>
</dbReference>
<name>L0B237_THEEQ</name>
<evidence type="ECO:0000313" key="1">
    <source>
        <dbReference type="EMBL" id="AFZ81563.1"/>
    </source>
</evidence>
<organism evidence="1 2">
    <name type="scientific">Theileria equi strain WA</name>
    <dbReference type="NCBI Taxonomy" id="1537102"/>
    <lineage>
        <taxon>Eukaryota</taxon>
        <taxon>Sar</taxon>
        <taxon>Alveolata</taxon>
        <taxon>Apicomplexa</taxon>
        <taxon>Aconoidasida</taxon>
        <taxon>Piroplasmida</taxon>
        <taxon>Theileriidae</taxon>
        <taxon>Theileria</taxon>
    </lineage>
</organism>
<proteinExistence type="predicted"/>